<feature type="region of interest" description="Disordered" evidence="2">
    <location>
        <begin position="250"/>
        <end position="409"/>
    </location>
</feature>
<dbReference type="GO" id="GO:0003723">
    <property type="term" value="F:RNA binding"/>
    <property type="evidence" value="ECO:0007669"/>
    <property type="project" value="UniProtKB-UniRule"/>
</dbReference>
<dbReference type="Proteomes" id="UP000239649">
    <property type="component" value="Unassembled WGS sequence"/>
</dbReference>
<gene>
    <name evidence="4" type="ORF">C2E20_5976</name>
</gene>
<dbReference type="EMBL" id="LHPF02000019">
    <property type="protein sequence ID" value="PSC70587.1"/>
    <property type="molecule type" value="Genomic_DNA"/>
</dbReference>
<organism evidence="4 5">
    <name type="scientific">Micractinium conductrix</name>
    <dbReference type="NCBI Taxonomy" id="554055"/>
    <lineage>
        <taxon>Eukaryota</taxon>
        <taxon>Viridiplantae</taxon>
        <taxon>Chlorophyta</taxon>
        <taxon>core chlorophytes</taxon>
        <taxon>Trebouxiophyceae</taxon>
        <taxon>Chlorellales</taxon>
        <taxon>Chlorellaceae</taxon>
        <taxon>Chlorella clade</taxon>
        <taxon>Micractinium</taxon>
    </lineage>
</organism>
<feature type="compositionally biased region" description="Low complexity" evidence="2">
    <location>
        <begin position="572"/>
        <end position="587"/>
    </location>
</feature>
<dbReference type="OrthoDB" id="550454at2759"/>
<evidence type="ECO:0000313" key="5">
    <source>
        <dbReference type="Proteomes" id="UP000239649"/>
    </source>
</evidence>
<dbReference type="SMART" id="SM00322">
    <property type="entry name" value="KH"/>
    <property type="match status" value="1"/>
</dbReference>
<feature type="compositionally biased region" description="Pro residues" evidence="2">
    <location>
        <begin position="653"/>
        <end position="671"/>
    </location>
</feature>
<feature type="region of interest" description="Disordered" evidence="2">
    <location>
        <begin position="558"/>
        <end position="587"/>
    </location>
</feature>
<evidence type="ECO:0000259" key="3">
    <source>
        <dbReference type="SMART" id="SM00322"/>
    </source>
</evidence>
<feature type="region of interest" description="Disordered" evidence="2">
    <location>
        <begin position="87"/>
        <end position="118"/>
    </location>
</feature>
<name>A0A2P6V917_9CHLO</name>
<keyword evidence="1" id="KW-0694">RNA-binding</keyword>
<dbReference type="InterPro" id="IPR036612">
    <property type="entry name" value="KH_dom_type_1_sf"/>
</dbReference>
<feature type="compositionally biased region" description="Low complexity" evidence="2">
    <location>
        <begin position="634"/>
        <end position="652"/>
    </location>
</feature>
<accession>A0A2P6V917</accession>
<feature type="compositionally biased region" description="Low complexity" evidence="2">
    <location>
        <begin position="605"/>
        <end position="616"/>
    </location>
</feature>
<evidence type="ECO:0000313" key="4">
    <source>
        <dbReference type="EMBL" id="PSC70587.1"/>
    </source>
</evidence>
<comment type="caution">
    <text evidence="4">The sequence shown here is derived from an EMBL/GenBank/DDBJ whole genome shotgun (WGS) entry which is preliminary data.</text>
</comment>
<feature type="domain" description="K Homology" evidence="3">
    <location>
        <begin position="135"/>
        <end position="207"/>
    </location>
</feature>
<dbReference type="AlphaFoldDB" id="A0A2P6V917"/>
<dbReference type="STRING" id="554055.A0A2P6V917"/>
<proteinExistence type="predicted"/>
<dbReference type="InterPro" id="IPR004087">
    <property type="entry name" value="KH_dom"/>
</dbReference>
<keyword evidence="5" id="KW-1185">Reference proteome</keyword>
<feature type="compositionally biased region" description="Low complexity" evidence="2">
    <location>
        <begin position="315"/>
        <end position="339"/>
    </location>
</feature>
<reference evidence="4 5" key="1">
    <citation type="journal article" date="2018" name="Plant J.">
        <title>Genome sequences of Chlorella sorokiniana UTEX 1602 and Micractinium conductrix SAG 241.80: implications to maltose excretion by a green alga.</title>
        <authorList>
            <person name="Arriola M.B."/>
            <person name="Velmurugan N."/>
            <person name="Zhang Y."/>
            <person name="Plunkett M.H."/>
            <person name="Hondzo H."/>
            <person name="Barney B.M."/>
        </authorList>
    </citation>
    <scope>NUCLEOTIDE SEQUENCE [LARGE SCALE GENOMIC DNA]</scope>
    <source>
        <strain evidence="4 5">SAG 241.80</strain>
    </source>
</reference>
<sequence length="894" mass="89720">MESPFATAGGGGFAAAPAGPPLLAELPPLDAHSLASARSSLDDCLLQAVAAAPRGIAPAPAGAHTLPRHNTISNPLDASELLSHANDLLTAPPPPAAAAGGARGVWVQPSGRRQSGEGCEDVEQAVLLAVPSPSGGALLRVTLLAAGFVIGPSGASVRDICKATQTDIKSSTADPDEHCSRSCRVFRVEGPRNSVADAVTIICDAVDRYKELCEGKYAGQSVARAQHISGIDFFYQPPPRHIVPYAASLKGHQSSSRRQGEGKRAGAGVRKPPTVPQKAGSLGRTTSLGTPAPAAVPPPSATLARSASLPHEQPSRSSSAGAGAGASRPDSTDSSQSSRARGRSPPKQAARRADSGHGGMRAAAPEWQGDASSAAAAPKMRRTVSEGLDDSAGGAGEQQGPPQALARSPQLDRDAVMRSVFGSASPPGAEGPPHAPLLPHSQANLPRHESGGVDLSLLLQQLALQEAQHQVSAALALAAQQPVRGRYQVVDQGYLLPASLSPLARSQQQLPPLSAVDAHLAAQGLANHADMLAAVAAAWQGVQAQQSATSEQLLQHAVGGAHPPLGGRDVHASSAAGAPSAGARRSASLDGHHLSAFHPSSFAPFGSVGSPPSEGSAAGGSGALPGLQPPPDHAGPSTPAQPTPGAAAAVTPPQDPMPRPRQPSTSPPPSSEPLAWFTAGPVEPAGQQPSDSTPPLPFEPAWLNSGPLEPAGQRQRSGSAPPPLGPAWFSGGAAEPAAQRHQPASSFAGSAFAGFGPAPLAPTPRGDPSSALASAFALLPAGSGPMGEPAGPEGAALSASPFLSRAASVPDPELSTPLDRLHDMLELARANSYAAPGDPCTAGGPCAPAAGAAAGGPSAFTSAFSPARAAGLPLPPARREPLEADVQRLLDSMF</sequence>
<dbReference type="SUPFAM" id="SSF54791">
    <property type="entry name" value="Eukaryotic type KH-domain (KH-domain type I)"/>
    <property type="match status" value="1"/>
</dbReference>
<feature type="region of interest" description="Disordered" evidence="2">
    <location>
        <begin position="605"/>
        <end position="745"/>
    </location>
</feature>
<feature type="region of interest" description="Disordered" evidence="2">
    <location>
        <begin position="421"/>
        <end position="449"/>
    </location>
</feature>
<dbReference type="InterPro" id="IPR004088">
    <property type="entry name" value="KH_dom_type_1"/>
</dbReference>
<dbReference type="Gene3D" id="3.30.1370.10">
    <property type="entry name" value="K Homology domain, type 1"/>
    <property type="match status" value="1"/>
</dbReference>
<evidence type="ECO:0000256" key="1">
    <source>
        <dbReference type="PROSITE-ProRule" id="PRU00117"/>
    </source>
</evidence>
<evidence type="ECO:0000256" key="2">
    <source>
        <dbReference type="SAM" id="MobiDB-lite"/>
    </source>
</evidence>
<protein>
    <submittedName>
        <fullName evidence="4">K Homology type 1 isoform B</fullName>
    </submittedName>
</protein>
<dbReference type="Pfam" id="PF00013">
    <property type="entry name" value="KH_1"/>
    <property type="match status" value="1"/>
</dbReference>
<dbReference type="PROSITE" id="PS50084">
    <property type="entry name" value="KH_TYPE_1"/>
    <property type="match status" value="1"/>
</dbReference>